<dbReference type="KEGG" id="azo:azo1299"/>
<evidence type="ECO:0000313" key="1">
    <source>
        <dbReference type="EMBL" id="CAL93916.1"/>
    </source>
</evidence>
<dbReference type="STRING" id="62928.azo1299"/>
<keyword evidence="2" id="KW-1185">Reference proteome</keyword>
<dbReference type="RefSeq" id="WP_011765032.1">
    <property type="nucleotide sequence ID" value="NC_008702.1"/>
</dbReference>
<dbReference type="Pfam" id="PF05936">
    <property type="entry name" value="T6SS_VasE"/>
    <property type="match status" value="1"/>
</dbReference>
<sequence>MLKTRRVLWGEGMFLRPQHFQQQALQHEAALAGSLQGLYRHAWGARAVVVDETGLAAGVLRFDNLSIWFRDGTRYCAPEHDPLPPSRDLAGISADGNTVLVYACLPELHPHGGNVGDHERNPAQRVRFLKRHAASCDLYSGALEAELTLLDLNVQLRLEDENRDGFESLPVARLRRDGQGQWSVDASYLPPSLDLALDGAAARLLRRLLDILQVKSGLLAARQREHATHLLEYGSSDIAAFWLLHTVNRNYARLQHLERARPLHPEALYLALAELYGELVTFSRSHTLADLPPYRHENLAGSLTPLDDRIRDLLDTVVSNRHQVITLRNPKPSFHIGHLDNERLLEADFYLSVQSSMPAAAVIDAVPSKLKIGAPDDVEKILNSAVRGVAVVHATQTPSSVPVRIGNHYFALEPNSEVYQRMVQARSVCVYVPQTLADLKLELIAVFR</sequence>
<evidence type="ECO:0000313" key="2">
    <source>
        <dbReference type="Proteomes" id="UP000002588"/>
    </source>
</evidence>
<dbReference type="PANTHER" id="PTHR35566:SF1">
    <property type="entry name" value="TYPE VI SECRETION SYSTEM BASEPLATE COMPONENT TSSK1"/>
    <property type="match status" value="1"/>
</dbReference>
<dbReference type="HOGENOM" id="CLU_031690_3_1_4"/>
<dbReference type="EMBL" id="AM406670">
    <property type="protein sequence ID" value="CAL93916.1"/>
    <property type="molecule type" value="Genomic_DNA"/>
</dbReference>
<proteinExistence type="predicted"/>
<dbReference type="InterPro" id="IPR010263">
    <property type="entry name" value="T6SS_TssK"/>
</dbReference>
<dbReference type="AlphaFoldDB" id="A1K511"/>
<dbReference type="NCBIfam" id="TIGR03353">
    <property type="entry name" value="VI_chp_4"/>
    <property type="match status" value="1"/>
</dbReference>
<dbReference type="Proteomes" id="UP000002588">
    <property type="component" value="Chromosome"/>
</dbReference>
<organism evidence="1 2">
    <name type="scientific">Azoarcus sp. (strain BH72)</name>
    <dbReference type="NCBI Taxonomy" id="418699"/>
    <lineage>
        <taxon>Bacteria</taxon>
        <taxon>Pseudomonadati</taxon>
        <taxon>Pseudomonadota</taxon>
        <taxon>Betaproteobacteria</taxon>
        <taxon>Rhodocyclales</taxon>
        <taxon>Zoogloeaceae</taxon>
        <taxon>Azoarcus</taxon>
    </lineage>
</organism>
<dbReference type="PANTHER" id="PTHR35566">
    <property type="entry name" value="BLR3599 PROTEIN"/>
    <property type="match status" value="1"/>
</dbReference>
<protein>
    <submittedName>
        <fullName evidence="1">Uncharacterized protein</fullName>
    </submittedName>
</protein>
<accession>A1K511</accession>
<name>A1K511_AZOSB</name>
<dbReference type="eggNOG" id="COG3522">
    <property type="taxonomic scope" value="Bacteria"/>
</dbReference>
<reference evidence="1 2" key="1">
    <citation type="journal article" date="2006" name="Nat. Biotechnol.">
        <title>Complete genome of the mutualistic, N2-fixing grass endophyte Azoarcus sp. strain BH72.</title>
        <authorList>
            <person name="Krause A."/>
            <person name="Ramakumar A."/>
            <person name="Bartels D."/>
            <person name="Battistoni F."/>
            <person name="Bekel T."/>
            <person name="Boch J."/>
            <person name="Boehm M."/>
            <person name="Friedrich F."/>
            <person name="Hurek T."/>
            <person name="Krause L."/>
            <person name="Linke B."/>
            <person name="McHardy A.C."/>
            <person name="Sarkar A."/>
            <person name="Schneiker S."/>
            <person name="Syed A.A."/>
            <person name="Thauer R."/>
            <person name="Vorhoelter F.-J."/>
            <person name="Weidner S."/>
            <person name="Puehler A."/>
            <person name="Reinhold-Hurek B."/>
            <person name="Kaiser O."/>
            <person name="Goesmann A."/>
        </authorList>
    </citation>
    <scope>NUCLEOTIDE SEQUENCE [LARGE SCALE GENOMIC DNA]</scope>
    <source>
        <strain evidence="1 2">BH72</strain>
    </source>
</reference>
<gene>
    <name evidence="1" type="ordered locus">azo1299</name>
</gene>